<dbReference type="InterPro" id="IPR003609">
    <property type="entry name" value="Pan_app"/>
</dbReference>
<dbReference type="PROSITE" id="PS00107">
    <property type="entry name" value="PROTEIN_KINASE_ATP"/>
    <property type="match status" value="1"/>
</dbReference>
<keyword evidence="3" id="KW-0723">Serine/threonine-protein kinase</keyword>
<dbReference type="GO" id="GO:0030246">
    <property type="term" value="F:carbohydrate binding"/>
    <property type="evidence" value="ECO:0007669"/>
    <property type="project" value="UniProtKB-KW"/>
</dbReference>
<evidence type="ECO:0000256" key="15">
    <source>
        <dbReference type="ARBA" id="ARBA00023170"/>
    </source>
</evidence>
<evidence type="ECO:0000256" key="5">
    <source>
        <dbReference type="ARBA" id="ARBA00022679"/>
    </source>
</evidence>
<dbReference type="InterPro" id="IPR036426">
    <property type="entry name" value="Bulb-type_lectin_dom_sf"/>
</dbReference>
<dbReference type="InterPro" id="IPR011009">
    <property type="entry name" value="Kinase-like_dom_sf"/>
</dbReference>
<dbReference type="InterPro" id="IPR000858">
    <property type="entry name" value="S_locus_glycoprot_dom"/>
</dbReference>
<keyword evidence="4" id="KW-0245">EGF-like domain</keyword>
<proteinExistence type="predicted"/>
<reference evidence="24" key="1">
    <citation type="submission" date="2023-07" db="EMBL/GenBank/DDBJ databases">
        <title>draft genome sequence of fig (Ficus carica).</title>
        <authorList>
            <person name="Takahashi T."/>
            <person name="Nishimura K."/>
        </authorList>
    </citation>
    <scope>NUCLEOTIDE SEQUENCE</scope>
</reference>
<keyword evidence="15" id="KW-0675">Receptor</keyword>
<keyword evidence="16" id="KW-0325">Glycoprotein</keyword>
<evidence type="ECO:0000259" key="23">
    <source>
        <dbReference type="PROSITE" id="PS50948"/>
    </source>
</evidence>
<dbReference type="EMBL" id="BTGU01000024">
    <property type="protein sequence ID" value="GMN47016.1"/>
    <property type="molecule type" value="Genomic_DNA"/>
</dbReference>
<evidence type="ECO:0000256" key="1">
    <source>
        <dbReference type="ARBA" id="ARBA00004479"/>
    </source>
</evidence>
<evidence type="ECO:0000313" key="25">
    <source>
        <dbReference type="Proteomes" id="UP001187192"/>
    </source>
</evidence>
<protein>
    <recommendedName>
        <fullName evidence="2">non-specific serine/threonine protein kinase</fullName>
        <ecNumber evidence="2">2.7.11.1</ecNumber>
    </recommendedName>
</protein>
<dbReference type="FunFam" id="2.90.10.30:FF:000001">
    <property type="entry name" value="Serine/threonine-protein kinase"/>
    <property type="match status" value="1"/>
</dbReference>
<feature type="coiled-coil region" evidence="20">
    <location>
        <begin position="394"/>
        <end position="421"/>
    </location>
</feature>
<dbReference type="InterPro" id="IPR051343">
    <property type="entry name" value="G-type_lectin_kinases/EP1-like"/>
</dbReference>
<keyword evidence="6 21" id="KW-0812">Transmembrane</keyword>
<dbReference type="FunFam" id="1.10.510.10:FF:000237">
    <property type="entry name" value="G-type lectin S-receptor-like serine/threonine-protein kinase"/>
    <property type="match status" value="1"/>
</dbReference>
<dbReference type="EC" id="2.7.11.1" evidence="2"/>
<evidence type="ECO:0000256" key="8">
    <source>
        <dbReference type="ARBA" id="ARBA00022734"/>
    </source>
</evidence>
<evidence type="ECO:0000256" key="16">
    <source>
        <dbReference type="ARBA" id="ARBA00023180"/>
    </source>
</evidence>
<accession>A0AA88AT29</accession>
<keyword evidence="13 21" id="KW-0472">Membrane</keyword>
<keyword evidence="12 21" id="KW-1133">Transmembrane helix</keyword>
<dbReference type="Proteomes" id="UP001187192">
    <property type="component" value="Unassembled WGS sequence"/>
</dbReference>
<dbReference type="PANTHER" id="PTHR47976:SF7">
    <property type="entry name" value="RECEPTOR-LIKE SERINE_THREONINE-PROTEIN KINASE"/>
    <property type="match status" value="1"/>
</dbReference>
<dbReference type="SMART" id="SM00220">
    <property type="entry name" value="S_TKc"/>
    <property type="match status" value="1"/>
</dbReference>
<evidence type="ECO:0000256" key="11">
    <source>
        <dbReference type="ARBA" id="ARBA00022840"/>
    </source>
</evidence>
<evidence type="ECO:0000313" key="24">
    <source>
        <dbReference type="EMBL" id="GMN47016.1"/>
    </source>
</evidence>
<dbReference type="Gene3D" id="2.90.10.10">
    <property type="entry name" value="Bulb-type lectin domain"/>
    <property type="match status" value="1"/>
</dbReference>
<dbReference type="GO" id="GO:0005524">
    <property type="term" value="F:ATP binding"/>
    <property type="evidence" value="ECO:0007669"/>
    <property type="project" value="UniProtKB-UniRule"/>
</dbReference>
<keyword evidence="14" id="KW-1015">Disulfide bond</keyword>
<feature type="transmembrane region" description="Helical" evidence="21">
    <location>
        <begin position="311"/>
        <end position="334"/>
    </location>
</feature>
<dbReference type="InterPro" id="IPR017441">
    <property type="entry name" value="Protein_kinase_ATP_BS"/>
</dbReference>
<evidence type="ECO:0000256" key="6">
    <source>
        <dbReference type="ARBA" id="ARBA00022692"/>
    </source>
</evidence>
<dbReference type="PROSITE" id="PS00108">
    <property type="entry name" value="PROTEIN_KINASE_ST"/>
    <property type="match status" value="1"/>
</dbReference>
<dbReference type="Pfam" id="PF00069">
    <property type="entry name" value="Pkinase"/>
    <property type="match status" value="1"/>
</dbReference>
<evidence type="ECO:0000256" key="2">
    <source>
        <dbReference type="ARBA" id="ARBA00012513"/>
    </source>
</evidence>
<comment type="caution">
    <text evidence="24">The sequence shown here is derived from an EMBL/GenBank/DDBJ whole genome shotgun (WGS) entry which is preliminary data.</text>
</comment>
<dbReference type="AlphaFoldDB" id="A0AA88AT29"/>
<evidence type="ECO:0000259" key="22">
    <source>
        <dbReference type="PROSITE" id="PS50011"/>
    </source>
</evidence>
<dbReference type="GO" id="GO:0016020">
    <property type="term" value="C:membrane"/>
    <property type="evidence" value="ECO:0007669"/>
    <property type="project" value="UniProtKB-SubCell"/>
</dbReference>
<dbReference type="FunFam" id="3.30.200.20:FF:000059">
    <property type="entry name" value="S-receptor-like serine/threonine-protein kinase"/>
    <property type="match status" value="1"/>
</dbReference>
<dbReference type="PROSITE" id="PS50948">
    <property type="entry name" value="PAN"/>
    <property type="match status" value="1"/>
</dbReference>
<comment type="catalytic activity">
    <reaction evidence="17">
        <text>L-threonyl-[protein] + ATP = O-phospho-L-threonyl-[protein] + ADP + H(+)</text>
        <dbReference type="Rhea" id="RHEA:46608"/>
        <dbReference type="Rhea" id="RHEA-COMP:11060"/>
        <dbReference type="Rhea" id="RHEA-COMP:11605"/>
        <dbReference type="ChEBI" id="CHEBI:15378"/>
        <dbReference type="ChEBI" id="CHEBI:30013"/>
        <dbReference type="ChEBI" id="CHEBI:30616"/>
        <dbReference type="ChEBI" id="CHEBI:61977"/>
        <dbReference type="ChEBI" id="CHEBI:456216"/>
        <dbReference type="EC" id="2.7.11.1"/>
    </reaction>
</comment>
<evidence type="ECO:0000256" key="3">
    <source>
        <dbReference type="ARBA" id="ARBA00022527"/>
    </source>
</evidence>
<keyword evidence="7" id="KW-0732">Signal</keyword>
<organism evidence="24 25">
    <name type="scientific">Ficus carica</name>
    <name type="common">Common fig</name>
    <dbReference type="NCBI Taxonomy" id="3494"/>
    <lineage>
        <taxon>Eukaryota</taxon>
        <taxon>Viridiplantae</taxon>
        <taxon>Streptophyta</taxon>
        <taxon>Embryophyta</taxon>
        <taxon>Tracheophyta</taxon>
        <taxon>Spermatophyta</taxon>
        <taxon>Magnoliopsida</taxon>
        <taxon>eudicotyledons</taxon>
        <taxon>Gunneridae</taxon>
        <taxon>Pentapetalae</taxon>
        <taxon>rosids</taxon>
        <taxon>fabids</taxon>
        <taxon>Rosales</taxon>
        <taxon>Moraceae</taxon>
        <taxon>Ficeae</taxon>
        <taxon>Ficus</taxon>
    </lineage>
</organism>
<dbReference type="Gene3D" id="3.30.200.20">
    <property type="entry name" value="Phosphorylase Kinase, domain 1"/>
    <property type="match status" value="1"/>
</dbReference>
<keyword evidence="20" id="KW-0175">Coiled coil</keyword>
<evidence type="ECO:0000256" key="19">
    <source>
        <dbReference type="PROSITE-ProRule" id="PRU10141"/>
    </source>
</evidence>
<feature type="domain" description="Protein kinase" evidence="22">
    <location>
        <begin position="373"/>
        <end position="654"/>
    </location>
</feature>
<evidence type="ECO:0000256" key="10">
    <source>
        <dbReference type="ARBA" id="ARBA00022777"/>
    </source>
</evidence>
<sequence length="660" mass="75420">MLNSGNLVLYSSNGTILWESFNNPTNTLLPTQRLRAGYELVSSASESDYSSGRFRLKMQNDGNLVQYPVRTPDAASYAYYSSGTFGIGDNMNLVFDADIQLYLLNSTGVNIIKNITKREYPTKDRIYLMRIDVDGIFRLYSYNRRQSNSTWSIEWSSSNDKCDPKGLCGINAFCVNNDQEADCRCLSGFDFVQEGNWSSGCERNFVADSCANKNKSVAYDMEELPNTSWENNPYSVLKVQEKEGCRQACLDDCNCEAAFYTDGECRKQMLPLLYGRRQLDDSNIALIKVYTSTPHVETSVAKESERIRKDILIISVVLVSFGFVMLVISVLVLWKRNFYAYKKINQRSQDVELMGTDVSLRSFTYEELEKMTDGFKEEIGRGSFGTVYKGTILNSQKEVAVKKLEKVLEEGEREFQNEMRAIGRTHHKNLVRLLGYCYEGPNRLLVYEYMSNGSLADMLFNPENKPCWEERLGITCGIARGILYLHEECVTQIIHCDIKPQNILMDEYRRAKISDFGLAKLLKPDQTKTYTGIRGTRGYVAPEWHRNLPITTKADVYSFGIVMLEIICCRKNLSWGLSEEEAVLEDWAYDCFQNGELPKLVGSEEVDKRQLERMVKVAIWCIQEEPSMRPSMNKVLLMLEGTIEIPIPPNPEFFSAQVFS</sequence>
<dbReference type="SUPFAM" id="SSF56112">
    <property type="entry name" value="Protein kinase-like (PK-like)"/>
    <property type="match status" value="1"/>
</dbReference>
<evidence type="ECO:0000256" key="20">
    <source>
        <dbReference type="SAM" id="Coils"/>
    </source>
</evidence>
<keyword evidence="25" id="KW-1185">Reference proteome</keyword>
<dbReference type="InterPro" id="IPR008271">
    <property type="entry name" value="Ser/Thr_kinase_AS"/>
</dbReference>
<dbReference type="FunFam" id="2.90.10.10:FF:000026">
    <property type="entry name" value="Serine/threonine-protein kinase"/>
    <property type="match status" value="1"/>
</dbReference>
<evidence type="ECO:0000256" key="7">
    <source>
        <dbReference type="ARBA" id="ARBA00022729"/>
    </source>
</evidence>
<dbReference type="PANTHER" id="PTHR47976">
    <property type="entry name" value="G-TYPE LECTIN S-RECEPTOR-LIKE SERINE/THREONINE-PROTEIN KINASE SD2-5"/>
    <property type="match status" value="1"/>
</dbReference>
<dbReference type="Gene3D" id="1.10.510.10">
    <property type="entry name" value="Transferase(Phosphotransferase) domain 1"/>
    <property type="match status" value="1"/>
</dbReference>
<feature type="domain" description="Apple" evidence="23">
    <location>
        <begin position="210"/>
        <end position="291"/>
    </location>
</feature>
<evidence type="ECO:0000256" key="18">
    <source>
        <dbReference type="ARBA" id="ARBA00048679"/>
    </source>
</evidence>
<gene>
    <name evidence="24" type="ORF">TIFTF001_016196</name>
</gene>
<evidence type="ECO:0000256" key="12">
    <source>
        <dbReference type="ARBA" id="ARBA00022989"/>
    </source>
</evidence>
<evidence type="ECO:0000256" key="14">
    <source>
        <dbReference type="ARBA" id="ARBA00023157"/>
    </source>
</evidence>
<dbReference type="SUPFAM" id="SSF51110">
    <property type="entry name" value="alpha-D-mannose-specific plant lectins"/>
    <property type="match status" value="2"/>
</dbReference>
<evidence type="ECO:0000256" key="21">
    <source>
        <dbReference type="SAM" id="Phobius"/>
    </source>
</evidence>
<keyword evidence="5" id="KW-0808">Transferase</keyword>
<dbReference type="CDD" id="cd14066">
    <property type="entry name" value="STKc_IRAK"/>
    <property type="match status" value="1"/>
</dbReference>
<keyword evidence="8" id="KW-0430">Lectin</keyword>
<feature type="binding site" evidence="19">
    <location>
        <position position="403"/>
    </location>
    <ligand>
        <name>ATP</name>
        <dbReference type="ChEBI" id="CHEBI:30616"/>
    </ligand>
</feature>
<dbReference type="InterPro" id="IPR000719">
    <property type="entry name" value="Prot_kinase_dom"/>
</dbReference>
<evidence type="ECO:0000256" key="17">
    <source>
        <dbReference type="ARBA" id="ARBA00047899"/>
    </source>
</evidence>
<evidence type="ECO:0000256" key="9">
    <source>
        <dbReference type="ARBA" id="ARBA00022741"/>
    </source>
</evidence>
<dbReference type="GO" id="GO:0004674">
    <property type="term" value="F:protein serine/threonine kinase activity"/>
    <property type="evidence" value="ECO:0007669"/>
    <property type="project" value="UniProtKB-KW"/>
</dbReference>
<name>A0AA88AT29_FICCA</name>
<dbReference type="GO" id="GO:0048544">
    <property type="term" value="P:recognition of pollen"/>
    <property type="evidence" value="ECO:0007669"/>
    <property type="project" value="InterPro"/>
</dbReference>
<evidence type="ECO:0000256" key="13">
    <source>
        <dbReference type="ARBA" id="ARBA00023136"/>
    </source>
</evidence>
<comment type="subcellular location">
    <subcellularLocation>
        <location evidence="1">Membrane</location>
        <topology evidence="1">Single-pass type I membrane protein</topology>
    </subcellularLocation>
</comment>
<keyword evidence="11 19" id="KW-0067">ATP-binding</keyword>
<dbReference type="PROSITE" id="PS50011">
    <property type="entry name" value="PROTEIN_KINASE_DOM"/>
    <property type="match status" value="1"/>
</dbReference>
<comment type="catalytic activity">
    <reaction evidence="18">
        <text>L-seryl-[protein] + ATP = O-phospho-L-seryl-[protein] + ADP + H(+)</text>
        <dbReference type="Rhea" id="RHEA:17989"/>
        <dbReference type="Rhea" id="RHEA-COMP:9863"/>
        <dbReference type="Rhea" id="RHEA-COMP:11604"/>
        <dbReference type="ChEBI" id="CHEBI:15378"/>
        <dbReference type="ChEBI" id="CHEBI:29999"/>
        <dbReference type="ChEBI" id="CHEBI:30616"/>
        <dbReference type="ChEBI" id="CHEBI:83421"/>
        <dbReference type="ChEBI" id="CHEBI:456216"/>
        <dbReference type="EC" id="2.7.11.1"/>
    </reaction>
</comment>
<keyword evidence="10" id="KW-0418">Kinase</keyword>
<keyword evidence="9 19" id="KW-0547">Nucleotide-binding</keyword>
<evidence type="ECO:0000256" key="4">
    <source>
        <dbReference type="ARBA" id="ARBA00022536"/>
    </source>
</evidence>
<dbReference type="Pfam" id="PF00954">
    <property type="entry name" value="S_locus_glycop"/>
    <property type="match status" value="1"/>
</dbReference>